<dbReference type="GO" id="GO:0031297">
    <property type="term" value="P:replication fork processing"/>
    <property type="evidence" value="ECO:0007669"/>
    <property type="project" value="UniProtKB-UniRule"/>
</dbReference>
<evidence type="ECO:0000256" key="2">
    <source>
        <dbReference type="ARBA" id="ARBA00006075"/>
    </source>
</evidence>
<keyword evidence="4 6" id="KW-0539">Nucleus</keyword>
<evidence type="ECO:0000313" key="9">
    <source>
        <dbReference type="Proteomes" id="UP000278627"/>
    </source>
</evidence>
<organism evidence="10">
    <name type="scientific">Brugia pahangi</name>
    <name type="common">Filarial nematode worm</name>
    <dbReference type="NCBI Taxonomy" id="6280"/>
    <lineage>
        <taxon>Eukaryota</taxon>
        <taxon>Metazoa</taxon>
        <taxon>Ecdysozoa</taxon>
        <taxon>Nematoda</taxon>
        <taxon>Chromadorea</taxon>
        <taxon>Rhabditida</taxon>
        <taxon>Spirurina</taxon>
        <taxon>Spiruromorpha</taxon>
        <taxon>Filarioidea</taxon>
        <taxon>Onchocercidae</taxon>
        <taxon>Brugia</taxon>
    </lineage>
</organism>
<evidence type="ECO:0000256" key="4">
    <source>
        <dbReference type="ARBA" id="ARBA00023242"/>
    </source>
</evidence>
<evidence type="ECO:0000256" key="1">
    <source>
        <dbReference type="ARBA" id="ARBA00004123"/>
    </source>
</evidence>
<keyword evidence="3 6" id="KW-0227">DNA damage</keyword>
<comment type="function">
    <text evidence="6">Plays an important role in the control of DNA replication and the maintenance of replication fork stability.</text>
</comment>
<dbReference type="STRING" id="6280.A0A0N4TSG6"/>
<dbReference type="InterPro" id="IPR012923">
    <property type="entry name" value="Csm3"/>
</dbReference>
<keyword evidence="9" id="KW-1185">Reference proteome</keyword>
<dbReference type="GO" id="GO:0000076">
    <property type="term" value="P:DNA replication checkpoint signaling"/>
    <property type="evidence" value="ECO:0007669"/>
    <property type="project" value="UniProtKB-UniRule"/>
</dbReference>
<keyword evidence="5 6" id="KW-0131">Cell cycle</keyword>
<dbReference type="WBParaSite" id="BPAG_0001163701-mRNA-1">
    <property type="protein sequence ID" value="BPAG_0001163701-mRNA-1"/>
    <property type="gene ID" value="BPAG_0001163701"/>
</dbReference>
<evidence type="ECO:0000256" key="6">
    <source>
        <dbReference type="RuleBase" id="RU366049"/>
    </source>
</evidence>
<dbReference type="InterPro" id="IPR040038">
    <property type="entry name" value="TIPIN/Csm3/Swi3"/>
</dbReference>
<dbReference type="GO" id="GO:0006974">
    <property type="term" value="P:DNA damage response"/>
    <property type="evidence" value="ECO:0007669"/>
    <property type="project" value="UniProtKB-KW"/>
</dbReference>
<evidence type="ECO:0000259" key="7">
    <source>
        <dbReference type="Pfam" id="PF07962"/>
    </source>
</evidence>
<dbReference type="Pfam" id="PF07962">
    <property type="entry name" value="Swi3"/>
    <property type="match status" value="1"/>
</dbReference>
<evidence type="ECO:0000313" key="8">
    <source>
        <dbReference type="EMBL" id="VDN92785.1"/>
    </source>
</evidence>
<evidence type="ECO:0000256" key="3">
    <source>
        <dbReference type="ARBA" id="ARBA00022763"/>
    </source>
</evidence>
<reference evidence="10" key="1">
    <citation type="submission" date="2017-02" db="UniProtKB">
        <authorList>
            <consortium name="WormBaseParasite"/>
        </authorList>
    </citation>
    <scope>IDENTIFICATION</scope>
</reference>
<dbReference type="PANTHER" id="PTHR13220:SF11">
    <property type="entry name" value="TIMELESS-INTERACTING PROTEIN"/>
    <property type="match status" value="1"/>
</dbReference>
<dbReference type="GO" id="GO:0043111">
    <property type="term" value="P:replication fork arrest"/>
    <property type="evidence" value="ECO:0007669"/>
    <property type="project" value="TreeGrafter"/>
</dbReference>
<dbReference type="AlphaFoldDB" id="A0A0N4TSG6"/>
<name>A0A0N4TSG6_BRUPA</name>
<gene>
    <name evidence="8" type="ORF">BPAG_LOCUS11599</name>
</gene>
<evidence type="ECO:0000256" key="5">
    <source>
        <dbReference type="ARBA" id="ARBA00023306"/>
    </source>
</evidence>
<feature type="domain" description="Chromosome segregation in meiosis protein 3" evidence="7">
    <location>
        <begin position="55"/>
        <end position="143"/>
    </location>
</feature>
<proteinExistence type="inferred from homology"/>
<sequence>MDIEYDSKAFFAEDDINEREEIEKNAAPSEEQILNDLLKKDERKITKQRLLRNPKLRDVELCGPNGFFELKRSFDSFTPKNKNPVGLFQFHPYDDLLLMMSRIEHWSHLLCPKMTFEDFVSRVESLSDKRMIKTMLTKMRLDMPLTDEDFLGNKENEQDKEIADKRGNKEFTDTLVNDTDLFENFDDAPSVPITSHRTATLLESSISKLSWEQLQRIEKNKHRAQELRMQREKRMSQLDGFNSVLKNDDSPVFEETASSITLNSKSFTQDENSKKLQGHVDIMMDDSEALDFIFSST</sequence>
<dbReference type="Proteomes" id="UP000278627">
    <property type="component" value="Unassembled WGS sequence"/>
</dbReference>
<reference evidence="8 9" key="2">
    <citation type="submission" date="2018-11" db="EMBL/GenBank/DDBJ databases">
        <authorList>
            <consortium name="Pathogen Informatics"/>
        </authorList>
    </citation>
    <scope>NUCLEOTIDE SEQUENCE [LARGE SCALE GENOMIC DNA]</scope>
</reference>
<dbReference type="EMBL" id="UZAD01013238">
    <property type="protein sequence ID" value="VDN92785.1"/>
    <property type="molecule type" value="Genomic_DNA"/>
</dbReference>
<accession>A0A0N4TSG6</accession>
<comment type="similarity">
    <text evidence="2 6">Belongs to the CSM3 family.</text>
</comment>
<dbReference type="GO" id="GO:0031298">
    <property type="term" value="C:replication fork protection complex"/>
    <property type="evidence" value="ECO:0007669"/>
    <property type="project" value="TreeGrafter"/>
</dbReference>
<evidence type="ECO:0000313" key="10">
    <source>
        <dbReference type="WBParaSite" id="BPAG_0001163701-mRNA-1"/>
    </source>
</evidence>
<protein>
    <recommendedName>
        <fullName evidence="6">TIMELESS-interacting protein</fullName>
    </recommendedName>
</protein>
<dbReference type="PANTHER" id="PTHR13220">
    <property type="entry name" value="TIMELESS INTERACTING-RELATED"/>
    <property type="match status" value="1"/>
</dbReference>
<comment type="subcellular location">
    <subcellularLocation>
        <location evidence="1 6">Nucleus</location>
    </subcellularLocation>
</comment>
<dbReference type="GO" id="GO:0003677">
    <property type="term" value="F:DNA binding"/>
    <property type="evidence" value="ECO:0007669"/>
    <property type="project" value="TreeGrafter"/>
</dbReference>